<dbReference type="InterPro" id="IPR005657">
    <property type="entry name" value="Triabi/Procalin"/>
</dbReference>
<sequence>LIAVIIFGILTYAFIHASSESTKCHRDAMPNFDLNQYLKIGPVFVTHKKKEGNRNFCQIMNTTKYSNGTIVTISGGFKEISGKTHYSKMYCRVTHKNNKPGEFLSVCRFVLDTQKRQRRNYNIHTSVIDTDYKNYVILDGCSMNGSTVTDNILVLKKNKNGDNEKIKKSLQSKGMDLNKFFSRNNEYCERLKNERKKKEEKKKT</sequence>
<evidence type="ECO:0000256" key="2">
    <source>
        <dbReference type="ARBA" id="ARBA00022525"/>
    </source>
</evidence>
<accession>A0A069DPE7</accession>
<evidence type="ECO:0000256" key="1">
    <source>
        <dbReference type="ARBA" id="ARBA00004613"/>
    </source>
</evidence>
<dbReference type="Gene3D" id="2.40.128.20">
    <property type="match status" value="1"/>
</dbReference>
<evidence type="ECO:0000313" key="6">
    <source>
        <dbReference type="EMBL" id="JAC85923.1"/>
    </source>
</evidence>
<keyword evidence="2" id="KW-0964">Secreted</keyword>
<feature type="non-terminal residue" evidence="6">
    <location>
        <position position="1"/>
    </location>
</feature>
<dbReference type="Pfam" id="PF03973">
    <property type="entry name" value="Triabin"/>
    <property type="match status" value="1"/>
</dbReference>
<comment type="subcellular location">
    <subcellularLocation>
        <location evidence="1">Secreted</location>
    </subcellularLocation>
</comment>
<name>A0A069DPE7_9HEMI</name>
<feature type="chain" id="PRO_5001660407" evidence="5">
    <location>
        <begin position="18"/>
        <end position="204"/>
    </location>
</feature>
<keyword evidence="3 5" id="KW-0732">Signal</keyword>
<protein>
    <submittedName>
        <fullName evidence="6">Putative pallidipin-like salivary lipocalin</fullName>
    </submittedName>
</protein>
<evidence type="ECO:0000256" key="5">
    <source>
        <dbReference type="SAM" id="SignalP"/>
    </source>
</evidence>
<evidence type="ECO:0000256" key="4">
    <source>
        <dbReference type="ARBA" id="ARBA00034121"/>
    </source>
</evidence>
<dbReference type="GO" id="GO:0030682">
    <property type="term" value="P:symbiont-mediated perturbation of host defenses"/>
    <property type="evidence" value="ECO:0007669"/>
    <property type="project" value="InterPro"/>
</dbReference>
<reference evidence="6" key="1">
    <citation type="journal article" date="2015" name="J. Med. Entomol.">
        <title>A Deep Insight Into the Sialotranscriptome of the Chagas Disease Vector, Panstrongylus megistus (Hemiptera: Heteroptera).</title>
        <authorList>
            <person name="Ribeiro J.M."/>
            <person name="Schwarz A."/>
            <person name="Francischetti I.M."/>
        </authorList>
    </citation>
    <scope>NUCLEOTIDE SEQUENCE</scope>
    <source>
        <tissue evidence="6">Salivary glands</tissue>
    </source>
</reference>
<comment type="similarity">
    <text evidence="4">Belongs to the calycin superfamily. Triabin family.</text>
</comment>
<proteinExistence type="evidence at transcript level"/>
<dbReference type="AlphaFoldDB" id="A0A069DPE7"/>
<feature type="signal peptide" evidence="5">
    <location>
        <begin position="1"/>
        <end position="17"/>
    </location>
</feature>
<organism evidence="6">
    <name type="scientific">Panstrongylus megistus</name>
    <dbReference type="NCBI Taxonomy" id="65343"/>
    <lineage>
        <taxon>Eukaryota</taxon>
        <taxon>Metazoa</taxon>
        <taxon>Ecdysozoa</taxon>
        <taxon>Arthropoda</taxon>
        <taxon>Hexapoda</taxon>
        <taxon>Insecta</taxon>
        <taxon>Pterygota</taxon>
        <taxon>Neoptera</taxon>
        <taxon>Paraneoptera</taxon>
        <taxon>Hemiptera</taxon>
        <taxon>Heteroptera</taxon>
        <taxon>Panheteroptera</taxon>
        <taxon>Cimicomorpha</taxon>
        <taxon>Reduviidae</taxon>
        <taxon>Triatominae</taxon>
        <taxon>Panstrongylus</taxon>
    </lineage>
</organism>
<dbReference type="GO" id="GO:0005576">
    <property type="term" value="C:extracellular region"/>
    <property type="evidence" value="ECO:0007669"/>
    <property type="project" value="UniProtKB-SubCell"/>
</dbReference>
<dbReference type="EMBL" id="GBGD01002966">
    <property type="protein sequence ID" value="JAC85923.1"/>
    <property type="molecule type" value="mRNA"/>
</dbReference>
<dbReference type="InterPro" id="IPR012674">
    <property type="entry name" value="Calycin"/>
</dbReference>
<dbReference type="SUPFAM" id="SSF50814">
    <property type="entry name" value="Lipocalins"/>
    <property type="match status" value="1"/>
</dbReference>
<evidence type="ECO:0000256" key="3">
    <source>
        <dbReference type="ARBA" id="ARBA00022729"/>
    </source>
</evidence>